<dbReference type="InterPro" id="IPR024291">
    <property type="entry name" value="DUF3829"/>
</dbReference>
<dbReference type="Pfam" id="PF12889">
    <property type="entry name" value="DUF3829"/>
    <property type="match status" value="1"/>
</dbReference>
<proteinExistence type="predicted"/>
<organism evidence="1 2">
    <name type="scientific">Paenibacillus turicensis</name>
    <dbReference type="NCBI Taxonomy" id="160487"/>
    <lineage>
        <taxon>Bacteria</taxon>
        <taxon>Bacillati</taxon>
        <taxon>Bacillota</taxon>
        <taxon>Bacilli</taxon>
        <taxon>Bacillales</taxon>
        <taxon>Paenibacillaceae</taxon>
        <taxon>Paenibacillus</taxon>
    </lineage>
</organism>
<reference evidence="1 2" key="1">
    <citation type="submission" date="2021-03" db="EMBL/GenBank/DDBJ databases">
        <title>Genomic Encyclopedia of Type Strains, Phase IV (KMG-IV): sequencing the most valuable type-strain genomes for metagenomic binning, comparative biology and taxonomic classification.</title>
        <authorList>
            <person name="Goeker M."/>
        </authorList>
    </citation>
    <scope>NUCLEOTIDE SEQUENCE [LARGE SCALE GENOMIC DNA]</scope>
    <source>
        <strain evidence="1 2">DSM 14349</strain>
    </source>
</reference>
<comment type="caution">
    <text evidence="1">The sequence shown here is derived from an EMBL/GenBank/DDBJ whole genome shotgun (WGS) entry which is preliminary data.</text>
</comment>
<dbReference type="EMBL" id="JAGGKG010000019">
    <property type="protein sequence ID" value="MBP1906850.1"/>
    <property type="molecule type" value="Genomic_DNA"/>
</dbReference>
<gene>
    <name evidence="1" type="ORF">J2Z32_003515</name>
</gene>
<evidence type="ECO:0008006" key="3">
    <source>
        <dbReference type="Google" id="ProtNLM"/>
    </source>
</evidence>
<accession>A0ABS4FWE4</accession>
<evidence type="ECO:0000313" key="1">
    <source>
        <dbReference type="EMBL" id="MBP1906850.1"/>
    </source>
</evidence>
<protein>
    <recommendedName>
        <fullName evidence="3">DUF3829 domain-containing protein</fullName>
    </recommendedName>
</protein>
<dbReference type="Proteomes" id="UP001519272">
    <property type="component" value="Unassembled WGS sequence"/>
</dbReference>
<sequence>MKKVFVFIIFLLCFILIMTNQEESKQVVSSSVFNDIAAEEKGSAFTKFSHWLEQFNDSYVKTYQSFLEDGHRKQPLPAIKEADYNMINLVVASAAAQPRFNVLDTTTITLAQTIDELMALMDDISKFEDTAKGSEDSKSKRKQFRKKMQALLQKYDVLNERFNKQFATMKIDKSKEQQQLYLEQGRFIQAAQEEISYQFSKFSNLITNYSADELNLRELSYNEVHKIYISSHDSVLKYNQWLSNKEQVDEEILDNELAEKSIRSMIEATAKLDQALKAIINYLKDIQDEPSSTAWTSETKLTELKLLQNYVQAQSRFRQAITMANLSFK</sequence>
<evidence type="ECO:0000313" key="2">
    <source>
        <dbReference type="Proteomes" id="UP001519272"/>
    </source>
</evidence>
<name>A0ABS4FWE4_9BACL</name>
<keyword evidence="2" id="KW-1185">Reference proteome</keyword>